<feature type="coiled-coil region" evidence="6">
    <location>
        <begin position="278"/>
        <end position="305"/>
    </location>
</feature>
<evidence type="ECO:0000256" key="3">
    <source>
        <dbReference type="ARBA" id="ARBA00022692"/>
    </source>
</evidence>
<dbReference type="GO" id="GO:0016020">
    <property type="term" value="C:membrane"/>
    <property type="evidence" value="ECO:0007669"/>
    <property type="project" value="UniProtKB-SubCell"/>
</dbReference>
<dbReference type="PANTHER" id="PTHR21355:SF0">
    <property type="entry name" value="G-PROTEIN COUPLED RECEPTOR-ASSOCIATED PROTEIN LMBRD2"/>
    <property type="match status" value="1"/>
</dbReference>
<reference evidence="9" key="1">
    <citation type="submission" date="2023-01" db="EMBL/GenBank/DDBJ databases">
        <title>Metagenome sequencing of chrysophaentin producing Chrysophaeum taylorii.</title>
        <authorList>
            <person name="Davison J."/>
            <person name="Bewley C."/>
        </authorList>
    </citation>
    <scope>NUCLEOTIDE SEQUENCE</scope>
    <source>
        <strain evidence="9">NIES-1699</strain>
    </source>
</reference>
<evidence type="ECO:0000256" key="1">
    <source>
        <dbReference type="ARBA" id="ARBA00004141"/>
    </source>
</evidence>
<feature type="transmembrane region" description="Helical" evidence="7">
    <location>
        <begin position="38"/>
        <end position="64"/>
    </location>
</feature>
<protein>
    <recommendedName>
        <fullName evidence="8">PH domain-containing protein</fullName>
    </recommendedName>
</protein>
<dbReference type="SUPFAM" id="SSF50729">
    <property type="entry name" value="PH domain-like"/>
    <property type="match status" value="1"/>
</dbReference>
<keyword evidence="5 7" id="KW-0472">Membrane</keyword>
<dbReference type="Pfam" id="PF04791">
    <property type="entry name" value="LMBR1"/>
    <property type="match status" value="1"/>
</dbReference>
<evidence type="ECO:0000256" key="4">
    <source>
        <dbReference type="ARBA" id="ARBA00022989"/>
    </source>
</evidence>
<keyword evidence="6" id="KW-0175">Coiled coil</keyword>
<accession>A0AAD7XPE8</accession>
<evidence type="ECO:0000256" key="7">
    <source>
        <dbReference type="SAM" id="Phobius"/>
    </source>
</evidence>
<comment type="subcellular location">
    <subcellularLocation>
        <location evidence="1">Membrane</location>
        <topology evidence="1">Multi-pass membrane protein</topology>
    </subcellularLocation>
</comment>
<gene>
    <name evidence="9" type="ORF">CTAYLR_005093</name>
</gene>
<name>A0AAD7XPE8_9STRA</name>
<dbReference type="CDD" id="cd00821">
    <property type="entry name" value="PH"/>
    <property type="match status" value="1"/>
</dbReference>
<sequence length="757" mass="82387">MGTSTTRFLTCVWVVLAVGIGAFVRQTADRELVRWHTLVAVGLGGFSMMAICAICPMDVAYTLATRVAGRESQQVASFSRHSRKLQRMYALVYWIGLSLSSLVLPYLEEFNSSGHVTTPGKVLDAARRVAVFFGAMALGVAACLGAVLATSIADDDAIEVAVIAASNTCNALVLACLLGVGLVELPRAFWVAGDTQRELRRAYDLAAIEFGALREASIAASTAAADAIKTLAAVERRQDDASQVLAAAALREDVAALADAGFRSSAVGRARGADGRAVADARRELAAARASLAASEGAVERLRDRIFYLEDVAASDVECRTKPFAARGISWSFGVSRSGRYSWAWHCVARPACNRAAAVATAAWAACLLTSELGAALSGRAGLRASAFAAMARAAARSSDSAAATASLACLSFSLWAAAHAFGLLRLRGYVDINIYRKTPPVVLSFAVRQAGKLAPPLLYNYLSTLHEVQSSSPPPPDRDRGDPRRHLRTAFYRFYSAKLDTLTPGFDQVAACLVLAIAAAHALGVFNRLLVLFKCSRWQFGADVASVDHDQRREGRVRLERDRRRRERAVHRASLRTRFAPNEGRDNPRAAAEMVVEQRDFGGAALALDNDDDIGNHIAARGRYEEESSTDRRRAAARTTPAVLEGPLRFSEPRRRFVLPDSWVRRHARVDATGLSLFETEDVSTLPVKHLDLRRVGDISSSDDPGTTTTKEQRRFAVDDFRLEAADREECERWVRSLRAWRDYVILRRATDVSMV</sequence>
<evidence type="ECO:0000256" key="5">
    <source>
        <dbReference type="ARBA" id="ARBA00023136"/>
    </source>
</evidence>
<dbReference type="EMBL" id="JAQMWT010000350">
    <property type="protein sequence ID" value="KAJ8603465.1"/>
    <property type="molecule type" value="Genomic_DNA"/>
</dbReference>
<feature type="transmembrane region" description="Helical" evidence="7">
    <location>
        <begin position="160"/>
        <end position="183"/>
    </location>
</feature>
<proteinExistence type="inferred from homology"/>
<comment type="similarity">
    <text evidence="2">Belongs to the LIMR family.</text>
</comment>
<evidence type="ECO:0000259" key="8">
    <source>
        <dbReference type="SMART" id="SM00233"/>
    </source>
</evidence>
<comment type="caution">
    <text evidence="9">The sequence shown here is derived from an EMBL/GenBank/DDBJ whole genome shotgun (WGS) entry which is preliminary data.</text>
</comment>
<feature type="domain" description="PH" evidence="8">
    <location>
        <begin position="643"/>
        <end position="746"/>
    </location>
</feature>
<keyword evidence="3 7" id="KW-0812">Transmembrane</keyword>
<dbReference type="InterPro" id="IPR051584">
    <property type="entry name" value="GPCR-associated_LMBR1"/>
</dbReference>
<dbReference type="PANTHER" id="PTHR21355">
    <property type="entry name" value="G-PROTEIN COUPLED RECEPTOR-ASSOCIATED PROTEIN LMBRD2"/>
    <property type="match status" value="1"/>
</dbReference>
<evidence type="ECO:0000313" key="10">
    <source>
        <dbReference type="Proteomes" id="UP001230188"/>
    </source>
</evidence>
<evidence type="ECO:0000256" key="2">
    <source>
        <dbReference type="ARBA" id="ARBA00010487"/>
    </source>
</evidence>
<evidence type="ECO:0000313" key="9">
    <source>
        <dbReference type="EMBL" id="KAJ8603465.1"/>
    </source>
</evidence>
<evidence type="ECO:0000256" key="6">
    <source>
        <dbReference type="SAM" id="Coils"/>
    </source>
</evidence>
<keyword evidence="10" id="KW-1185">Reference proteome</keyword>
<keyword evidence="4 7" id="KW-1133">Transmembrane helix</keyword>
<dbReference type="InterPro" id="IPR006876">
    <property type="entry name" value="LMBR1-like_membr_prot"/>
</dbReference>
<dbReference type="AlphaFoldDB" id="A0AAD7XPE8"/>
<dbReference type="InterPro" id="IPR001849">
    <property type="entry name" value="PH_domain"/>
</dbReference>
<organism evidence="9 10">
    <name type="scientific">Chrysophaeum taylorii</name>
    <dbReference type="NCBI Taxonomy" id="2483200"/>
    <lineage>
        <taxon>Eukaryota</taxon>
        <taxon>Sar</taxon>
        <taxon>Stramenopiles</taxon>
        <taxon>Ochrophyta</taxon>
        <taxon>Pelagophyceae</taxon>
        <taxon>Pelagomonadales</taxon>
        <taxon>Pelagomonadaceae</taxon>
        <taxon>Chrysophaeum</taxon>
    </lineage>
</organism>
<feature type="transmembrane region" description="Helical" evidence="7">
    <location>
        <begin position="88"/>
        <end position="107"/>
    </location>
</feature>
<dbReference type="Proteomes" id="UP001230188">
    <property type="component" value="Unassembled WGS sequence"/>
</dbReference>
<feature type="transmembrane region" description="Helical" evidence="7">
    <location>
        <begin position="127"/>
        <end position="148"/>
    </location>
</feature>
<dbReference type="SMART" id="SM00233">
    <property type="entry name" value="PH"/>
    <property type="match status" value="1"/>
</dbReference>